<dbReference type="EMBL" id="MT141545">
    <property type="protein sequence ID" value="QJA65858.1"/>
    <property type="molecule type" value="Genomic_DNA"/>
</dbReference>
<accession>A0A6M3J910</accession>
<organism evidence="1">
    <name type="scientific">viral metagenome</name>
    <dbReference type="NCBI Taxonomy" id="1070528"/>
    <lineage>
        <taxon>unclassified sequences</taxon>
        <taxon>metagenomes</taxon>
        <taxon>organismal metagenomes</taxon>
    </lineage>
</organism>
<reference evidence="1" key="1">
    <citation type="submission" date="2020-03" db="EMBL/GenBank/DDBJ databases">
        <title>The deep terrestrial virosphere.</title>
        <authorList>
            <person name="Holmfeldt K."/>
            <person name="Nilsson E."/>
            <person name="Simone D."/>
            <person name="Lopez-Fernandez M."/>
            <person name="Wu X."/>
            <person name="de Brujin I."/>
            <person name="Lundin D."/>
            <person name="Andersson A."/>
            <person name="Bertilsson S."/>
            <person name="Dopson M."/>
        </authorList>
    </citation>
    <scope>NUCLEOTIDE SEQUENCE</scope>
    <source>
        <strain evidence="2">MM415A00125</strain>
        <strain evidence="1">MM415B00372</strain>
    </source>
</reference>
<dbReference type="EMBL" id="MT145192">
    <property type="protein sequence ID" value="QJI04941.1"/>
    <property type="molecule type" value="Genomic_DNA"/>
</dbReference>
<evidence type="ECO:0008006" key="3">
    <source>
        <dbReference type="Google" id="ProtNLM"/>
    </source>
</evidence>
<name>A0A6M3J910_9ZZZZ</name>
<proteinExistence type="predicted"/>
<sequence>MIVSFTNQELVMDMCVREWCKNPYYNHPKGCPNYGQRATCPPRASLFQDFIDTNKPMLLVAVAFKLGEHIENMRLKHPDWSEHQLRCVLYWQGGVRKLLRMNIAEALKVYPYMISTECPEAMGVHVINTVKRWLPIEFIPKDIAYKVAICGSTPTHKGGE</sequence>
<protein>
    <recommendedName>
        <fullName evidence="3">DUF2284 domain-containing protein</fullName>
    </recommendedName>
</protein>
<gene>
    <name evidence="2" type="ORF">MM415A00125_0034</name>
    <name evidence="1" type="ORF">MM415B00372_0049</name>
</gene>
<dbReference type="AlphaFoldDB" id="A0A6M3J910"/>
<evidence type="ECO:0000313" key="2">
    <source>
        <dbReference type="EMBL" id="QJI04941.1"/>
    </source>
</evidence>
<evidence type="ECO:0000313" key="1">
    <source>
        <dbReference type="EMBL" id="QJA65858.1"/>
    </source>
</evidence>